<protein>
    <recommendedName>
        <fullName evidence="13">Iron-sulfur cluster assembly factor IBA57 homolog, mitochondrial</fullName>
    </recommendedName>
</protein>
<dbReference type="InterPro" id="IPR036189">
    <property type="entry name" value="DCP2_BoxA_sf"/>
</dbReference>
<dbReference type="GO" id="GO:0000290">
    <property type="term" value="P:deadenylation-dependent decapping of nuclear-transcribed mRNA"/>
    <property type="evidence" value="ECO:0007669"/>
    <property type="project" value="InterPro"/>
</dbReference>
<dbReference type="Gene3D" id="1.10.10.1050">
    <property type="entry name" value="Dcp2, box A domain"/>
    <property type="match status" value="1"/>
</dbReference>
<dbReference type="Gene3D" id="3.90.79.10">
    <property type="entry name" value="Nucleoside Triphosphate Pyrophosphohydrolase"/>
    <property type="match status" value="1"/>
</dbReference>
<evidence type="ECO:0000256" key="3">
    <source>
        <dbReference type="ARBA" id="ARBA00004496"/>
    </source>
</evidence>
<dbReference type="GO" id="GO:0005759">
    <property type="term" value="C:mitochondrial matrix"/>
    <property type="evidence" value="ECO:0007669"/>
    <property type="project" value="UniProtKB-SubCell"/>
</dbReference>
<keyword evidence="11" id="KW-0464">Manganese</keyword>
<dbReference type="InterPro" id="IPR000086">
    <property type="entry name" value="NUDIX_hydrolase_dom"/>
</dbReference>
<dbReference type="CDD" id="cd03672">
    <property type="entry name" value="NUDIX_Dcp2p_Nudt20"/>
    <property type="match status" value="1"/>
</dbReference>
<evidence type="ECO:0000256" key="8">
    <source>
        <dbReference type="ARBA" id="ARBA00022884"/>
    </source>
</evidence>
<gene>
    <name evidence="16" type="ORF">AARAC_006861</name>
</gene>
<dbReference type="SUPFAM" id="SSF140586">
    <property type="entry name" value="Dcp2 domain-like"/>
    <property type="match status" value="1"/>
</dbReference>
<sequence>MTETKMHLEDWLDDLCVRFIINLPREELESVERICFQVEEAQWFYEDFIRPLDPALPSLSLKAFALRIFQHCPLMSQWSHYHHITAFSEFLAYKTRVPVRGAIMLSQDMDEVVLVKGWKKGANWSFPRGKINKDEKDLDCAIREVYEETGFDIHEAGLVKNEKDVKFIEITMREQHMRLYVFRGVPRDAHFEPRTRKEISKIEWYNLSELPTLKKSKQQDQGFAVANANKFYMVAPFMHPLKKWIAQQKKLDAKMQVGATQVLQNEGEMSMDEGFAAPSQSLGLSNSNDLPEVAPSQDASAHLKRLLNINDAFHTPSPAPSIDTSPANAFKSNALLELLRSGSSREPTPQTLRNEQTSPSHAITAAVPPQHPAYPAPTLFPGFPVQGQSSQPGYLSQFSTRQPPSASSHIPHTNNHVLDQHMSQRPLAQSSPAMNQHGHPTGYGGMDAYHISAQPYNDAHLPSGPHATPANQAPAAPYQRTGDPFSQPAQPPQVQGASMRVPPASKLPPPKLTSHSLALLSVFKDESSKTPKTSHASLTSQPNQVPMNGRKASQHQDQLLSLLRGSPVTSGPTPVELAGHSNSPTRKQILQRPRDSSPTQQALAYASAAPKGSPLNSNVVSRPVHPLQPEATAKPPGKKNQNISNRKNKDRQPQGLSSPITILARPQSAKREQSPNPAVASSSRTSSRTRKDSKPKSSEPPKPFQPQILRRPQNLDHILPVRTKEPQDSEQQDGPQIPSTEQEASNFDRRPSQSAAQKETLLSLFGKQPASPGVSPARELNVHISGSKPVTSSVVSPLSPLNLPTPTGMSRDSPAPEDNGSLNARVSSPDNKAFLLGFLQGVAKGNQVRGALDGYIHYRFLDFSISLMMRPSTSVRTICANCSNHTRLFSTTVRSHSQQKSDATPASPPQAGYARLTNRGLISITGVDSTTFLQGLITQNMLITNDPNRATRRTGSYTAFLNSQGRVLNDAFLYPLPQVDLASPDEPAWLIEVDRSEVASLMKHLKKHKLRAKLKLRALEDGERTVWASWKDHEQPRWAAYNLESPSSSPFSPSSSIAGCIDTRAPGFGSRLITPGAEDLRTHVPDETQIAGSEVSLGAYTVRRMLHGIAEGQSEIIRESALPLECNMDMMKGIDFRKGCYVGQELTIRTHHTGVVRKRILPVQLYTGDQDALESAGAPVYDPTAELPLPPSAANMYKISARRARSTGKFLGGVGNIGLALCRLEMMTDVTLSGERTQYSPEQEFKVSWDAAEEGSLEHQEPGEVKVKAFVPSWTRDFILNGGVKNTRSREAEGHRAREFLEQLEEEESLRQKE</sequence>
<dbReference type="Pfam" id="PF05026">
    <property type="entry name" value="DCP2"/>
    <property type="match status" value="1"/>
</dbReference>
<keyword evidence="17" id="KW-1185">Reference proteome</keyword>
<dbReference type="PANTHER" id="PTHR23114">
    <property type="entry name" value="M7GPPPN-MRNA HYDROLASE"/>
    <property type="match status" value="1"/>
</dbReference>
<evidence type="ECO:0000256" key="7">
    <source>
        <dbReference type="ARBA" id="ARBA00022801"/>
    </source>
</evidence>
<feature type="compositionally biased region" description="Low complexity" evidence="14">
    <location>
        <begin position="788"/>
        <end position="807"/>
    </location>
</feature>
<dbReference type="GO" id="GO:0003723">
    <property type="term" value="F:RNA binding"/>
    <property type="evidence" value="ECO:0007669"/>
    <property type="project" value="UniProtKB-KW"/>
</dbReference>
<feature type="compositionally biased region" description="Polar residues" evidence="14">
    <location>
        <begin position="732"/>
        <end position="745"/>
    </location>
</feature>
<dbReference type="InterPro" id="IPR015797">
    <property type="entry name" value="NUDIX_hydrolase-like_dom_sf"/>
</dbReference>
<evidence type="ECO:0000256" key="12">
    <source>
        <dbReference type="ARBA" id="ARBA00093447"/>
    </source>
</evidence>
<dbReference type="EMBL" id="NEXV01000053">
    <property type="protein sequence ID" value="PIG89531.1"/>
    <property type="molecule type" value="Genomic_DNA"/>
</dbReference>
<evidence type="ECO:0000256" key="1">
    <source>
        <dbReference type="ARBA" id="ARBA00001936"/>
    </source>
</evidence>
<dbReference type="SMART" id="SM01125">
    <property type="entry name" value="DCP2"/>
    <property type="match status" value="1"/>
</dbReference>
<dbReference type="PANTHER" id="PTHR23114:SF17">
    <property type="entry name" value="M7GPPPN-MRNA HYDROLASE"/>
    <property type="match status" value="1"/>
</dbReference>
<feature type="region of interest" description="Disordered" evidence="14">
    <location>
        <begin position="1285"/>
        <end position="1314"/>
    </location>
</feature>
<dbReference type="Proteomes" id="UP000231358">
    <property type="component" value="Unassembled WGS sequence"/>
</dbReference>
<dbReference type="Gene3D" id="3.30.1360.120">
    <property type="entry name" value="Probable tRNA modification gtpase trme, domain 1"/>
    <property type="match status" value="1"/>
</dbReference>
<dbReference type="GO" id="GO:0000932">
    <property type="term" value="C:P-body"/>
    <property type="evidence" value="ECO:0007669"/>
    <property type="project" value="TreeGrafter"/>
</dbReference>
<feature type="compositionally biased region" description="Polar residues" evidence="14">
    <location>
        <begin position="278"/>
        <end position="289"/>
    </location>
</feature>
<keyword evidence="6" id="KW-0479">Metal-binding</keyword>
<evidence type="ECO:0000256" key="14">
    <source>
        <dbReference type="SAM" id="MobiDB-lite"/>
    </source>
</evidence>
<evidence type="ECO:0000256" key="13">
    <source>
        <dbReference type="ARBA" id="ARBA00093637"/>
    </source>
</evidence>
<feature type="region of interest" description="Disordered" evidence="14">
    <location>
        <begin position="892"/>
        <end position="912"/>
    </location>
</feature>
<dbReference type="Pfam" id="PF00293">
    <property type="entry name" value="NUDIX"/>
    <property type="match status" value="1"/>
</dbReference>
<dbReference type="FunFam" id="3.30.1360.120:FF:000028">
    <property type="entry name" value="Putative transferase caf17, mitochondrial"/>
    <property type="match status" value="1"/>
</dbReference>
<evidence type="ECO:0000256" key="10">
    <source>
        <dbReference type="ARBA" id="ARBA00023128"/>
    </source>
</evidence>
<comment type="similarity">
    <text evidence="4">Belongs to the Nudix hydrolase family. DCP2 subfamily.</text>
</comment>
<proteinExistence type="inferred from homology"/>
<dbReference type="FunFam" id="1.10.10.1050:FF:000003">
    <property type="entry name" value="Decapping enzyme Dcp2, putative"/>
    <property type="match status" value="1"/>
</dbReference>
<evidence type="ECO:0000256" key="2">
    <source>
        <dbReference type="ARBA" id="ARBA00004305"/>
    </source>
</evidence>
<evidence type="ECO:0000256" key="4">
    <source>
        <dbReference type="ARBA" id="ARBA00005279"/>
    </source>
</evidence>
<dbReference type="InterPro" id="IPR017703">
    <property type="entry name" value="YgfZ/GCV_T_CS"/>
</dbReference>
<dbReference type="InterPro" id="IPR027266">
    <property type="entry name" value="TrmE/GcvT-like"/>
</dbReference>
<keyword evidence="10" id="KW-0496">Mitochondrion</keyword>
<evidence type="ECO:0000256" key="5">
    <source>
        <dbReference type="ARBA" id="ARBA00022490"/>
    </source>
</evidence>
<dbReference type="FunFam" id="3.90.79.10:FF:000003">
    <property type="entry name" value="M7GpppN-mRNA hydrolase isoform 2"/>
    <property type="match status" value="1"/>
</dbReference>
<dbReference type="InterPro" id="IPR057460">
    <property type="entry name" value="CAF17_C"/>
</dbReference>
<evidence type="ECO:0000313" key="16">
    <source>
        <dbReference type="EMBL" id="PIG89531.1"/>
    </source>
</evidence>
<feature type="region of interest" description="Disordered" evidence="14">
    <location>
        <begin position="365"/>
        <end position="413"/>
    </location>
</feature>
<dbReference type="InterPro" id="IPR044099">
    <property type="entry name" value="Dcp2_NUDIX"/>
</dbReference>
<dbReference type="GO" id="GO:0140933">
    <property type="term" value="F:5'-(N(7)-methylguanosine 5'-triphospho)-[mRNA] hydrolase activity"/>
    <property type="evidence" value="ECO:0007669"/>
    <property type="project" value="InterPro"/>
</dbReference>
<feature type="region of interest" description="Disordered" evidence="14">
    <location>
        <begin position="273"/>
        <end position="298"/>
    </location>
</feature>
<name>A0A2G7GBU8_9EURO</name>
<keyword evidence="9" id="KW-0809">Transit peptide</keyword>
<feature type="compositionally biased region" description="Polar residues" evidence="14">
    <location>
        <begin position="892"/>
        <end position="904"/>
    </location>
</feature>
<keyword evidence="7" id="KW-0378">Hydrolase</keyword>
<keyword evidence="8" id="KW-0694">RNA-binding</keyword>
<evidence type="ECO:0000256" key="11">
    <source>
        <dbReference type="ARBA" id="ARBA00023211"/>
    </source>
</evidence>
<feature type="region of interest" description="Disordered" evidence="14">
    <location>
        <begin position="788"/>
        <end position="826"/>
    </location>
</feature>
<evidence type="ECO:0000259" key="15">
    <source>
        <dbReference type="PROSITE" id="PS51462"/>
    </source>
</evidence>
<dbReference type="Pfam" id="PF25455">
    <property type="entry name" value="Beta-barrel_CAF17_C"/>
    <property type="match status" value="1"/>
</dbReference>
<dbReference type="InterPro" id="IPR020084">
    <property type="entry name" value="NUDIX_hydrolase_CS"/>
</dbReference>
<evidence type="ECO:0000313" key="17">
    <source>
        <dbReference type="Proteomes" id="UP000231358"/>
    </source>
</evidence>
<dbReference type="GO" id="GO:0030145">
    <property type="term" value="F:manganese ion binding"/>
    <property type="evidence" value="ECO:0007669"/>
    <property type="project" value="InterPro"/>
</dbReference>
<reference evidence="16 17" key="1">
    <citation type="submission" date="2017-05" db="EMBL/GenBank/DDBJ databases">
        <title>Genome sequence for an aflatoxigenic pathogen of Argentinian peanut, Aspergillus arachidicola.</title>
        <authorList>
            <person name="Moore G."/>
            <person name="Beltz S.B."/>
            <person name="Mack B.M."/>
        </authorList>
    </citation>
    <scope>NUCLEOTIDE SEQUENCE [LARGE SCALE GENOMIC DNA]</scope>
    <source>
        <strain evidence="16 17">CBS 117610</strain>
    </source>
</reference>
<comment type="caution">
    <text evidence="16">The sequence shown here is derived from an EMBL/GenBank/DDBJ whole genome shotgun (WGS) entry which is preliminary data.</text>
</comment>
<dbReference type="NCBIfam" id="TIGR03317">
    <property type="entry name" value="ygfZ_signature"/>
    <property type="match status" value="1"/>
</dbReference>
<feature type="region of interest" description="Disordered" evidence="14">
    <location>
        <begin position="525"/>
        <end position="757"/>
    </location>
</feature>
<dbReference type="SUPFAM" id="SSF103025">
    <property type="entry name" value="Folate-binding domain"/>
    <property type="match status" value="1"/>
</dbReference>
<keyword evidence="5" id="KW-0963">Cytoplasm</keyword>
<evidence type="ECO:0000256" key="9">
    <source>
        <dbReference type="ARBA" id="ARBA00022946"/>
    </source>
</evidence>
<comment type="similarity">
    <text evidence="12">Belongs to the GcvT family. CAF17/IBA57 subfamily.</text>
</comment>
<feature type="domain" description="Nudix hydrolase" evidence="15">
    <location>
        <begin position="95"/>
        <end position="227"/>
    </location>
</feature>
<accession>A0A2G7GBU8</accession>
<organism evidence="16 17">
    <name type="scientific">Aspergillus arachidicola</name>
    <dbReference type="NCBI Taxonomy" id="656916"/>
    <lineage>
        <taxon>Eukaryota</taxon>
        <taxon>Fungi</taxon>
        <taxon>Dikarya</taxon>
        <taxon>Ascomycota</taxon>
        <taxon>Pezizomycotina</taxon>
        <taxon>Eurotiomycetes</taxon>
        <taxon>Eurotiomycetidae</taxon>
        <taxon>Eurotiales</taxon>
        <taxon>Aspergillaceae</taxon>
        <taxon>Aspergillus</taxon>
        <taxon>Aspergillus subgen. Circumdati</taxon>
    </lineage>
</organism>
<feature type="region of interest" description="Disordered" evidence="14">
    <location>
        <begin position="425"/>
        <end position="512"/>
    </location>
</feature>
<dbReference type="GO" id="GO:0000184">
    <property type="term" value="P:nuclear-transcribed mRNA catabolic process, nonsense-mediated decay"/>
    <property type="evidence" value="ECO:0007669"/>
    <property type="project" value="InterPro"/>
</dbReference>
<dbReference type="PROSITE" id="PS00893">
    <property type="entry name" value="NUDIX_BOX"/>
    <property type="match status" value="1"/>
</dbReference>
<feature type="compositionally biased region" description="Polar residues" evidence="14">
    <location>
        <begin position="530"/>
        <end position="546"/>
    </location>
</feature>
<feature type="compositionally biased region" description="Polar residues" evidence="14">
    <location>
        <begin position="386"/>
        <end position="413"/>
    </location>
</feature>
<feature type="compositionally biased region" description="Basic and acidic residues" evidence="14">
    <location>
        <begin position="1288"/>
        <end position="1301"/>
    </location>
</feature>
<dbReference type="SUPFAM" id="SSF55811">
    <property type="entry name" value="Nudix"/>
    <property type="match status" value="1"/>
</dbReference>
<comment type="subcellular location">
    <subcellularLocation>
        <location evidence="3">Cytoplasm</location>
    </subcellularLocation>
    <subcellularLocation>
        <location evidence="2">Mitochondrion matrix</location>
    </subcellularLocation>
</comment>
<evidence type="ECO:0000256" key="6">
    <source>
        <dbReference type="ARBA" id="ARBA00022723"/>
    </source>
</evidence>
<dbReference type="PROSITE" id="PS51462">
    <property type="entry name" value="NUDIX"/>
    <property type="match status" value="1"/>
</dbReference>
<feature type="compositionally biased region" description="Polar residues" evidence="14">
    <location>
        <begin position="425"/>
        <end position="434"/>
    </location>
</feature>
<dbReference type="InterPro" id="IPR007722">
    <property type="entry name" value="DCP2_BoxA"/>
</dbReference>
<comment type="cofactor">
    <cofactor evidence="1">
        <name>Mn(2+)</name>
        <dbReference type="ChEBI" id="CHEBI:29035"/>
    </cofactor>
</comment>
<dbReference type="STRING" id="656916.A0A2G7GBU8"/>
<feature type="compositionally biased region" description="Basic and acidic residues" evidence="14">
    <location>
        <begin position="689"/>
        <end position="699"/>
    </location>
</feature>